<keyword evidence="3" id="KW-0732">Signal</keyword>
<feature type="domain" description="C2H2-type" evidence="4">
    <location>
        <begin position="78"/>
        <end position="105"/>
    </location>
</feature>
<feature type="signal peptide" evidence="3">
    <location>
        <begin position="1"/>
        <end position="22"/>
    </location>
</feature>
<evidence type="ECO:0000313" key="6">
    <source>
        <dbReference type="Proteomes" id="UP000766486"/>
    </source>
</evidence>
<sequence>MHFSTLLLALSAINAISGHSLADSNAVGLRARSAKGLLHHLVRSLDEEDAKEIFARYDELSLGERDDEEFSSLQKRDYTCPHCGRTFVLIRELQEHVADHGNYAKPGKGKAPAKKGKAPAKKAKAPAKPAKKGRK</sequence>
<evidence type="ECO:0000256" key="3">
    <source>
        <dbReference type="SAM" id="SignalP"/>
    </source>
</evidence>
<name>A0ABY6UHG3_BIOOC</name>
<keyword evidence="6" id="KW-1185">Reference proteome</keyword>
<evidence type="ECO:0000256" key="1">
    <source>
        <dbReference type="PROSITE-ProRule" id="PRU00042"/>
    </source>
</evidence>
<evidence type="ECO:0000256" key="2">
    <source>
        <dbReference type="SAM" id="MobiDB-lite"/>
    </source>
</evidence>
<dbReference type="PROSITE" id="PS00028">
    <property type="entry name" value="ZINC_FINGER_C2H2_1"/>
    <property type="match status" value="1"/>
</dbReference>
<proteinExistence type="predicted"/>
<dbReference type="EMBL" id="CABFNS010000813">
    <property type="protein sequence ID" value="VUC30070.1"/>
    <property type="molecule type" value="Genomic_DNA"/>
</dbReference>
<protein>
    <recommendedName>
        <fullName evidence="4">C2H2-type domain-containing protein</fullName>
    </recommendedName>
</protein>
<organism evidence="5 6">
    <name type="scientific">Bionectria ochroleuca</name>
    <name type="common">Gliocladium roseum</name>
    <dbReference type="NCBI Taxonomy" id="29856"/>
    <lineage>
        <taxon>Eukaryota</taxon>
        <taxon>Fungi</taxon>
        <taxon>Dikarya</taxon>
        <taxon>Ascomycota</taxon>
        <taxon>Pezizomycotina</taxon>
        <taxon>Sordariomycetes</taxon>
        <taxon>Hypocreomycetidae</taxon>
        <taxon>Hypocreales</taxon>
        <taxon>Bionectriaceae</taxon>
        <taxon>Clonostachys</taxon>
    </lineage>
</organism>
<evidence type="ECO:0000259" key="4">
    <source>
        <dbReference type="PROSITE" id="PS50157"/>
    </source>
</evidence>
<dbReference type="InterPro" id="IPR036236">
    <property type="entry name" value="Znf_C2H2_sf"/>
</dbReference>
<dbReference type="Proteomes" id="UP000766486">
    <property type="component" value="Unassembled WGS sequence"/>
</dbReference>
<evidence type="ECO:0000313" key="5">
    <source>
        <dbReference type="EMBL" id="VUC30070.1"/>
    </source>
</evidence>
<reference evidence="5 6" key="1">
    <citation type="submission" date="2019-06" db="EMBL/GenBank/DDBJ databases">
        <authorList>
            <person name="Broberg M."/>
        </authorList>
    </citation>
    <scope>NUCLEOTIDE SEQUENCE [LARGE SCALE GENOMIC DNA]</scope>
</reference>
<dbReference type="Gene3D" id="3.30.160.60">
    <property type="entry name" value="Classic Zinc Finger"/>
    <property type="match status" value="1"/>
</dbReference>
<comment type="caution">
    <text evidence="5">The sequence shown here is derived from an EMBL/GenBank/DDBJ whole genome shotgun (WGS) entry which is preliminary data.</text>
</comment>
<dbReference type="InterPro" id="IPR013087">
    <property type="entry name" value="Znf_C2H2_type"/>
</dbReference>
<accession>A0ABY6UHG3</accession>
<keyword evidence="1" id="KW-0862">Zinc</keyword>
<feature type="region of interest" description="Disordered" evidence="2">
    <location>
        <begin position="100"/>
        <end position="135"/>
    </location>
</feature>
<dbReference type="SUPFAM" id="SSF57667">
    <property type="entry name" value="beta-beta-alpha zinc fingers"/>
    <property type="match status" value="1"/>
</dbReference>
<dbReference type="PROSITE" id="PS50157">
    <property type="entry name" value="ZINC_FINGER_C2H2_2"/>
    <property type="match status" value="1"/>
</dbReference>
<keyword evidence="1" id="KW-0863">Zinc-finger</keyword>
<keyword evidence="1" id="KW-0479">Metal-binding</keyword>
<gene>
    <name evidence="5" type="ORF">CLO192961_LOCUS275519</name>
</gene>
<feature type="chain" id="PRO_5046211487" description="C2H2-type domain-containing protein" evidence="3">
    <location>
        <begin position="23"/>
        <end position="135"/>
    </location>
</feature>
<dbReference type="SMART" id="SM00355">
    <property type="entry name" value="ZnF_C2H2"/>
    <property type="match status" value="1"/>
</dbReference>
<feature type="compositionally biased region" description="Basic residues" evidence="2">
    <location>
        <begin position="107"/>
        <end position="135"/>
    </location>
</feature>